<organism evidence="1 2">
    <name type="scientific">Lentzea flaviverrucosa</name>
    <dbReference type="NCBI Taxonomy" id="200379"/>
    <lineage>
        <taxon>Bacteria</taxon>
        <taxon>Bacillati</taxon>
        <taxon>Actinomycetota</taxon>
        <taxon>Actinomycetes</taxon>
        <taxon>Pseudonocardiales</taxon>
        <taxon>Pseudonocardiaceae</taxon>
        <taxon>Lentzea</taxon>
    </lineage>
</organism>
<keyword evidence="2" id="KW-1185">Reference proteome</keyword>
<proteinExistence type="predicted"/>
<gene>
    <name evidence="1" type="ORF">SAMN05216195_12090</name>
</gene>
<name>A0A1H9XWK8_9PSEU</name>
<evidence type="ECO:0000313" key="2">
    <source>
        <dbReference type="Proteomes" id="UP000199028"/>
    </source>
</evidence>
<accession>A0A1H9XWK8</accession>
<sequence>MERRKAALGPAAFFVLAPGGVAGLIPWLLTRWRTEEGSARPRPSRLLIVLWWAGSTDMSATPCTSLCCP</sequence>
<protein>
    <submittedName>
        <fullName evidence="1">Uncharacterized protein</fullName>
    </submittedName>
</protein>
<dbReference type="EMBL" id="FOFT01000020">
    <property type="protein sequence ID" value="SES50459.1"/>
    <property type="molecule type" value="Genomic_DNA"/>
</dbReference>
<dbReference type="Proteomes" id="UP000199028">
    <property type="component" value="Unassembled WGS sequence"/>
</dbReference>
<dbReference type="AlphaFoldDB" id="A0A1H9XWK8"/>
<evidence type="ECO:0000313" key="1">
    <source>
        <dbReference type="EMBL" id="SES50459.1"/>
    </source>
</evidence>
<reference evidence="2" key="1">
    <citation type="submission" date="2016-10" db="EMBL/GenBank/DDBJ databases">
        <authorList>
            <person name="Varghese N."/>
            <person name="Submissions S."/>
        </authorList>
    </citation>
    <scope>NUCLEOTIDE SEQUENCE [LARGE SCALE GENOMIC DNA]</scope>
    <source>
        <strain evidence="2">CGMCC 4.578</strain>
    </source>
</reference>